<evidence type="ECO:0000313" key="4">
    <source>
        <dbReference type="Proteomes" id="UP001079657"/>
    </source>
</evidence>
<keyword evidence="4" id="KW-1185">Reference proteome</keyword>
<dbReference type="PANTHER" id="PTHR37478">
    <property type="match status" value="1"/>
</dbReference>
<evidence type="ECO:0000256" key="1">
    <source>
        <dbReference type="ARBA" id="ARBA00009350"/>
    </source>
</evidence>
<dbReference type="PANTHER" id="PTHR37478:SF2">
    <property type="entry name" value="UPF0251 PROTEIN TK0562"/>
    <property type="match status" value="1"/>
</dbReference>
<dbReference type="Proteomes" id="UP001079657">
    <property type="component" value="Unassembled WGS sequence"/>
</dbReference>
<protein>
    <recommendedName>
        <fullName evidence="2">UPF0251 protein OXH55_16530</fullName>
    </recommendedName>
</protein>
<dbReference type="RefSeq" id="WP_268051177.1">
    <property type="nucleotide sequence ID" value="NZ_JAPQES010000006.1"/>
</dbReference>
<evidence type="ECO:0000256" key="2">
    <source>
        <dbReference type="HAMAP-Rule" id="MF_00674"/>
    </source>
</evidence>
<organism evidence="3 4">
    <name type="scientific">Clostridium ganghwense</name>
    <dbReference type="NCBI Taxonomy" id="312089"/>
    <lineage>
        <taxon>Bacteria</taxon>
        <taxon>Bacillati</taxon>
        <taxon>Bacillota</taxon>
        <taxon>Clostridia</taxon>
        <taxon>Eubacteriales</taxon>
        <taxon>Clostridiaceae</taxon>
        <taxon>Clostridium</taxon>
    </lineage>
</organism>
<proteinExistence type="inferred from homology"/>
<dbReference type="HAMAP" id="MF_00674">
    <property type="entry name" value="UPF0251"/>
    <property type="match status" value="1"/>
</dbReference>
<comment type="caution">
    <text evidence="3">The sequence shown here is derived from an EMBL/GenBank/DDBJ whole genome shotgun (WGS) entry which is preliminary data.</text>
</comment>
<reference evidence="3" key="1">
    <citation type="submission" date="2022-12" db="EMBL/GenBank/DDBJ databases">
        <authorList>
            <person name="Wang J."/>
        </authorList>
    </citation>
    <scope>NUCLEOTIDE SEQUENCE</scope>
    <source>
        <strain evidence="3">HY-42-06</strain>
    </source>
</reference>
<dbReference type="InterPro" id="IPR002852">
    <property type="entry name" value="UPF0251"/>
</dbReference>
<sequence>MPRPPKFRRVMYLPRFRNFGPLELDSNDKDIIYMNIEEVESIRLMDLEGLDQIQCAEVMGIARSTFQRIYSSAKQKVADSLINGKRLKIEGGNYTLNKCKITCENCGHEWEESTDNLNNITVICPSCGSKVNSSCDNDMVMCRHCRRRNRNGQRFR</sequence>
<gene>
    <name evidence="3" type="ORF">OXH55_16530</name>
</gene>
<accession>A0ABT4CUX1</accession>
<dbReference type="EMBL" id="JAPQES010000006">
    <property type="protein sequence ID" value="MCY6372238.1"/>
    <property type="molecule type" value="Genomic_DNA"/>
</dbReference>
<evidence type="ECO:0000313" key="3">
    <source>
        <dbReference type="EMBL" id="MCY6372238.1"/>
    </source>
</evidence>
<dbReference type="Pfam" id="PF02001">
    <property type="entry name" value="DUF134"/>
    <property type="match status" value="1"/>
</dbReference>
<comment type="similarity">
    <text evidence="1 2">Belongs to the UPF0251 family.</text>
</comment>
<name>A0ABT4CUX1_9CLOT</name>